<dbReference type="AlphaFoldDB" id="A0A6L8LZR4"/>
<protein>
    <submittedName>
        <fullName evidence="1">Uncharacterized protein</fullName>
    </submittedName>
</protein>
<evidence type="ECO:0000313" key="1">
    <source>
        <dbReference type="EMBL" id="MYM60190.1"/>
    </source>
</evidence>
<gene>
    <name evidence="1" type="ORF">GTG28_13230</name>
</gene>
<reference evidence="1 2" key="1">
    <citation type="submission" date="2020-01" db="EMBL/GenBank/DDBJ databases">
        <title>Draft Genome Sequence of Vibrio sp. strain OCN044, Isolated from a Healthy Coral at Palmyra Atoll.</title>
        <authorList>
            <person name="Videau P."/>
            <person name="Loughran R."/>
            <person name="Esquivel A."/>
            <person name="Deadmond M."/>
            <person name="Paddock B.E."/>
            <person name="Saw J.H."/>
            <person name="Ushijima B."/>
        </authorList>
    </citation>
    <scope>NUCLEOTIDE SEQUENCE [LARGE SCALE GENOMIC DNA]</scope>
    <source>
        <strain evidence="1 2">OCN044</strain>
    </source>
</reference>
<organism evidence="1 2">
    <name type="scientific">Vibrio tetraodonis subsp. pristinus</name>
    <dbReference type="NCBI Taxonomy" id="2695891"/>
    <lineage>
        <taxon>Bacteria</taxon>
        <taxon>Pseudomonadati</taxon>
        <taxon>Pseudomonadota</taxon>
        <taxon>Gammaproteobacteria</taxon>
        <taxon>Vibrionales</taxon>
        <taxon>Vibrionaceae</taxon>
        <taxon>Vibrio</taxon>
    </lineage>
</organism>
<dbReference type="EMBL" id="WWEU01000004">
    <property type="protein sequence ID" value="MYM60190.1"/>
    <property type="molecule type" value="Genomic_DNA"/>
</dbReference>
<evidence type="ECO:0000313" key="2">
    <source>
        <dbReference type="Proteomes" id="UP000478571"/>
    </source>
</evidence>
<accession>A0A6L8LZR4</accession>
<sequence>MYKQFLKSSWLRNPVPAFKLNISQLSILCVFFLTACFGDAKNEQKTEPSFLDSPSTEVVIAGQVEQKAPLTINGMPLTSETILAKREEWKQRLKSLNVSAGEDFAISNFSHTQFVTMPSYDHMGQNTVIKSSDLFEIYMNNVQEQLDPTEAQTSDSVGLKKLFDFLHDLGRTYTGLRLDKSGTTVKVVHYGPDEYPKFRTRDEKRVEPAIFGAFLQFSPEEKAEFLRLASYIKTVEKIGIPDDASPEAINQKLKSYQNIGAQFNYSDMPQDINFLLREKESELSKKEKILVTHNGISLALSTEEPAPISMNADVRFLTDKYNINNFDVIRDSQSLSEENRHEVSEFFSTVLNSDGRILMSGYAIAGFGDLVNFQMLYKTIIKKHPELKDRIDAYAHFYRYSISNDTLDKLLDKDIKVITHQNANRQWDPNYSYQLVRELGKRHNPQFEIQYNVGSVYSVVDRPNVLRVGEIGGMAGVSQVKDAYFTGLSRGAIGFGIPCANTDIDSPNVKSTLVEIIRKVLGHEPDSHAPLSTLIQDHFALMMARENSQVINQGRFYNVNDVQDGQNLSIGKRVLAEILKSMAEHPVSRSTIILATGRIDALQEQAQAVGVSLEQQSSFSVQGSRYKLFELTTESGNKAFVVQGFFDNALVNAVMKDASIPTVYSGEGSMNEGLSFRGKGFMIPFYDYQVTTLIESAGIFEKKDAAAFEIEVDGNDEGFQDDPNKLVKIKPETDALLINSEVYDLVKLTLDNRSPQMYMVTKKSASEVHLKKLDKTDLDFQVLSSGTSLQHVSNTYHAEATIYKLEAWAQEWLKLIYDRESSQLNLDKLGEQTASMLREETIQRANWFDLFDQFID</sequence>
<name>A0A6L8LZR4_9VIBR</name>
<dbReference type="RefSeq" id="WP_160930552.1">
    <property type="nucleotide sequence ID" value="NZ_WWEU01000004.1"/>
</dbReference>
<proteinExistence type="predicted"/>
<dbReference type="Proteomes" id="UP000478571">
    <property type="component" value="Unassembled WGS sequence"/>
</dbReference>
<keyword evidence="2" id="KW-1185">Reference proteome</keyword>
<comment type="caution">
    <text evidence="1">The sequence shown here is derived from an EMBL/GenBank/DDBJ whole genome shotgun (WGS) entry which is preliminary data.</text>
</comment>